<dbReference type="InterPro" id="IPR011250">
    <property type="entry name" value="OMP/PagP_B-barrel"/>
</dbReference>
<dbReference type="SUPFAM" id="SSF56925">
    <property type="entry name" value="OMPA-like"/>
    <property type="match status" value="1"/>
</dbReference>
<sequence length="213" mass="23341">MSLVGLGYARHNNQIREIIMKTRATTLLISLLVGVGNITPVHANERLNGIYLGVDYLQASFLDLPSAQKEEDAGYAIQVGYVFPSSSAFKHGVELEYFDAGSVKYTFPALNIIGSGNIEITGVSLNYKPKYYIDRFYLSAQVGYTRLDAKGSASYTINGQTFQQDFSNKVDDSGLTFGGELGFDVTQQLAIKGGYRVLEEDTNALYAGVALRF</sequence>
<dbReference type="Pfam" id="PF13505">
    <property type="entry name" value="OMP_b-brl"/>
    <property type="match status" value="1"/>
</dbReference>
<protein>
    <recommendedName>
        <fullName evidence="2">Outer membrane protein beta-barrel domain-containing protein</fullName>
    </recommendedName>
</protein>
<dbReference type="AlphaFoldDB" id="A0A0H3ZTM5"/>
<accession>A0A0H3ZTM5</accession>
<keyword evidence="1" id="KW-0732">Signal</keyword>
<name>A0A0H3ZTM5_9VIBR</name>
<reference evidence="3" key="1">
    <citation type="journal article" date="2015" name="MBio">
        <title>Eco-Evolutionary Dynamics of Episomes among Ecologically Cohesive Bacterial Populations.</title>
        <authorList>
            <person name="Xue H."/>
            <person name="Cordero O.X."/>
            <person name="Camas F.M."/>
            <person name="Trimble W."/>
            <person name="Meyer F."/>
            <person name="Guglielmini J."/>
            <person name="Rocha E.P."/>
            <person name="Polz M.F."/>
        </authorList>
    </citation>
    <scope>NUCLEOTIDE SEQUENCE</scope>
    <source>
        <strain evidence="3">FF_482</strain>
    </source>
</reference>
<dbReference type="EMBL" id="KP795555">
    <property type="protein sequence ID" value="AKN37862.1"/>
    <property type="molecule type" value="Genomic_DNA"/>
</dbReference>
<evidence type="ECO:0000256" key="1">
    <source>
        <dbReference type="ARBA" id="ARBA00022729"/>
    </source>
</evidence>
<dbReference type="InterPro" id="IPR027385">
    <property type="entry name" value="Beta-barrel_OMP"/>
</dbReference>
<organism evidence="3">
    <name type="scientific">Vibrio sp. FF_482</name>
    <dbReference type="NCBI Taxonomy" id="1652836"/>
    <lineage>
        <taxon>Bacteria</taxon>
        <taxon>Pseudomonadati</taxon>
        <taxon>Pseudomonadota</taxon>
        <taxon>Gammaproteobacteria</taxon>
        <taxon>Vibrionales</taxon>
        <taxon>Vibrionaceae</taxon>
        <taxon>Vibrio</taxon>
    </lineage>
</organism>
<proteinExistence type="predicted"/>
<dbReference type="Gene3D" id="2.40.160.20">
    <property type="match status" value="1"/>
</dbReference>
<evidence type="ECO:0000313" key="3">
    <source>
        <dbReference type="EMBL" id="AKN37862.1"/>
    </source>
</evidence>
<evidence type="ECO:0000259" key="2">
    <source>
        <dbReference type="Pfam" id="PF13505"/>
    </source>
</evidence>
<feature type="domain" description="Outer membrane protein beta-barrel" evidence="2">
    <location>
        <begin position="31"/>
        <end position="213"/>
    </location>
</feature>